<organism evidence="8 9">
    <name type="scientific">Marine Group III euryarchaeote CG-Epi1</name>
    <dbReference type="NCBI Taxonomy" id="1888995"/>
    <lineage>
        <taxon>Archaea</taxon>
        <taxon>Methanobacteriati</taxon>
        <taxon>Thermoplasmatota</taxon>
        <taxon>Thermoplasmata</taxon>
        <taxon>Candidatus Thermoprofundales</taxon>
    </lineage>
</organism>
<evidence type="ECO:0000313" key="9">
    <source>
        <dbReference type="Proteomes" id="UP000183080"/>
    </source>
</evidence>
<evidence type="ECO:0000256" key="3">
    <source>
        <dbReference type="ARBA" id="ARBA00022723"/>
    </source>
</evidence>
<feature type="domain" description="Peptidase M3A/M3B catalytic" evidence="7">
    <location>
        <begin position="166"/>
        <end position="552"/>
    </location>
</feature>
<dbReference type="AlphaFoldDB" id="A0A1J5TEE4"/>
<evidence type="ECO:0000256" key="6">
    <source>
        <dbReference type="ARBA" id="ARBA00023049"/>
    </source>
</evidence>
<dbReference type="GO" id="GO:0006508">
    <property type="term" value="P:proteolysis"/>
    <property type="evidence" value="ECO:0007669"/>
    <property type="project" value="UniProtKB-KW"/>
</dbReference>
<dbReference type="InterPro" id="IPR001567">
    <property type="entry name" value="Pept_M3A_M3B_dom"/>
</dbReference>
<dbReference type="Pfam" id="PF01432">
    <property type="entry name" value="Peptidase_M3"/>
    <property type="match status" value="1"/>
</dbReference>
<dbReference type="GO" id="GO:0046872">
    <property type="term" value="F:metal ion binding"/>
    <property type="evidence" value="ECO:0007669"/>
    <property type="project" value="UniProtKB-KW"/>
</dbReference>
<evidence type="ECO:0000256" key="1">
    <source>
        <dbReference type="ARBA" id="ARBA00001947"/>
    </source>
</evidence>
<dbReference type="InterPro" id="IPR045090">
    <property type="entry name" value="Pept_M3A_M3B"/>
</dbReference>
<dbReference type="PANTHER" id="PTHR11804:SF48">
    <property type="entry name" value="PUTATIVE-RELATED"/>
    <property type="match status" value="1"/>
</dbReference>
<dbReference type="CDD" id="cd09606">
    <property type="entry name" value="M3B_PepF"/>
    <property type="match status" value="1"/>
</dbReference>
<evidence type="ECO:0000313" key="8">
    <source>
        <dbReference type="EMBL" id="OIR18483.1"/>
    </source>
</evidence>
<dbReference type="NCBIfam" id="TIGR02289">
    <property type="entry name" value="M3_not_pepF"/>
    <property type="match status" value="1"/>
</dbReference>
<evidence type="ECO:0000256" key="5">
    <source>
        <dbReference type="ARBA" id="ARBA00022833"/>
    </source>
</evidence>
<evidence type="ECO:0000256" key="4">
    <source>
        <dbReference type="ARBA" id="ARBA00022801"/>
    </source>
</evidence>
<dbReference type="Proteomes" id="UP000183080">
    <property type="component" value="Unassembled WGS sequence"/>
</dbReference>
<evidence type="ECO:0000256" key="2">
    <source>
        <dbReference type="ARBA" id="ARBA00022670"/>
    </source>
</evidence>
<keyword evidence="2" id="KW-0645">Protease</keyword>
<comment type="caution">
    <text evidence="8">The sequence shown here is derived from an EMBL/GenBank/DDBJ whole genome shotgun (WGS) entry which is preliminary data.</text>
</comment>
<dbReference type="GO" id="GO:0004222">
    <property type="term" value="F:metalloendopeptidase activity"/>
    <property type="evidence" value="ECO:0007669"/>
    <property type="project" value="InterPro"/>
</dbReference>
<sequence length="567" mass="65430">MNHVLPKDSSQMMDWSWDKYIPFFDYLENSGLTSENISDWMKYWSDLSELIGEVGTSVYVSTTVDTADEEAKSRYHRFLEDISENVSSRNQTLKIKFLESELSPDNFEIPLRGMKSEVELFSKDNLPLHTSDAKLSKEYDAIIGSQTVNWDDEEVTLTRLSPVMLETDRNKREKAWKLASARRLKDRDEINQIWKKILKIRMSIAKNSGYDDYRAWRWEYLKRFDYTPDDCLTFHDSIEKIIVPLASKLLQKRKEALGLDKLKPWDLSVDIFGRDALVPFEDASELEEKCHNIFSSVDSDLGNHFEIMREKGLLDLGNRKGKAPGGYCTEYPYQRLPFIFMNAVGTHSDVQTMIHEGGHAFHVFESSDLPYTSQRDVGMEFAEVASMAMELLASPFLTKKDGGFYSEEDSARARIEHLEKVIMFWPYMAVVDAFQHWAYTNPEKALDPSNCDEEWTNLWERFQMSEHIDYSGCDDIIATGWHNKLHIYHVPFYYVEYGMAQLGAIQIWGNSLDDEKKAIKDYKAALGLGGNATLPELYEAAGAKFSFDDETLEYAASLIEEQIKELS</sequence>
<protein>
    <submittedName>
        <fullName evidence="8">M3 family oligoendopeptidase</fullName>
    </submittedName>
</protein>
<keyword evidence="5" id="KW-0862">Zinc</keyword>
<dbReference type="SUPFAM" id="SSF55486">
    <property type="entry name" value="Metalloproteases ('zincins'), catalytic domain"/>
    <property type="match status" value="1"/>
</dbReference>
<reference evidence="8 9" key="1">
    <citation type="submission" date="2016-08" db="EMBL/GenBank/DDBJ databases">
        <title>New Insights into Marine Group III Euryarchaeota, from dark to light.</title>
        <authorList>
            <person name="Haro-Moreno J.M."/>
            <person name="Rodriguez-Valera F."/>
            <person name="Lopez-Garcia P."/>
            <person name="Moreira D."/>
            <person name="Martin-Cuadrado A.B."/>
        </authorList>
    </citation>
    <scope>NUCLEOTIDE SEQUENCE [LARGE SCALE GENOMIC DNA]</scope>
    <source>
        <strain evidence="8">CG-Epi1</strain>
    </source>
</reference>
<evidence type="ECO:0000259" key="7">
    <source>
        <dbReference type="Pfam" id="PF01432"/>
    </source>
</evidence>
<name>A0A1J5TEE4_9ARCH</name>
<comment type="cofactor">
    <cofactor evidence="1">
        <name>Zn(2+)</name>
        <dbReference type="ChEBI" id="CHEBI:29105"/>
    </cofactor>
</comment>
<gene>
    <name evidence="8" type="ORF">BD935_01630</name>
</gene>
<dbReference type="PANTHER" id="PTHR11804">
    <property type="entry name" value="PROTEASE M3 THIMET OLIGOPEPTIDASE-RELATED"/>
    <property type="match status" value="1"/>
</dbReference>
<dbReference type="Gene3D" id="1.10.1370.30">
    <property type="match status" value="1"/>
</dbReference>
<dbReference type="GO" id="GO:0006518">
    <property type="term" value="P:peptide metabolic process"/>
    <property type="evidence" value="ECO:0007669"/>
    <property type="project" value="TreeGrafter"/>
</dbReference>
<keyword evidence="6" id="KW-0482">Metalloprotease</keyword>
<dbReference type="InterPro" id="IPR011976">
    <property type="entry name" value="Pept_M3B_oligopep-rel"/>
</dbReference>
<keyword evidence="4" id="KW-0378">Hydrolase</keyword>
<proteinExistence type="predicted"/>
<dbReference type="STRING" id="1888995.BD935_01630"/>
<dbReference type="EMBL" id="MIZA01000020">
    <property type="protein sequence ID" value="OIR18483.1"/>
    <property type="molecule type" value="Genomic_DNA"/>
</dbReference>
<accession>A0A1J5TEE4</accession>
<keyword evidence="3" id="KW-0479">Metal-binding</keyword>